<dbReference type="AlphaFoldDB" id="A0AAE1IPP2"/>
<comment type="caution">
    <text evidence="14">The sequence shown here is derived from an EMBL/GenBank/DDBJ whole genome shotgun (WGS) entry which is preliminary data.</text>
</comment>
<dbReference type="EMBL" id="JAWXYG010000014">
    <property type="protein sequence ID" value="KAK4254236.1"/>
    <property type="molecule type" value="Genomic_DNA"/>
</dbReference>
<organism evidence="14 15">
    <name type="scientific">Acacia crassicarpa</name>
    <name type="common">northern wattle</name>
    <dbReference type="NCBI Taxonomy" id="499986"/>
    <lineage>
        <taxon>Eukaryota</taxon>
        <taxon>Viridiplantae</taxon>
        <taxon>Streptophyta</taxon>
        <taxon>Embryophyta</taxon>
        <taxon>Tracheophyta</taxon>
        <taxon>Spermatophyta</taxon>
        <taxon>Magnoliopsida</taxon>
        <taxon>eudicotyledons</taxon>
        <taxon>Gunneridae</taxon>
        <taxon>Pentapetalae</taxon>
        <taxon>rosids</taxon>
        <taxon>fabids</taxon>
        <taxon>Fabales</taxon>
        <taxon>Fabaceae</taxon>
        <taxon>Caesalpinioideae</taxon>
        <taxon>mimosoid clade</taxon>
        <taxon>Acacieae</taxon>
        <taxon>Acacia</taxon>
    </lineage>
</organism>
<dbReference type="PANTHER" id="PTHR43380">
    <property type="entry name" value="2-OXOISOVALERATE DEHYDROGENASE SUBUNIT ALPHA, MITOCHONDRIAL"/>
    <property type="match status" value="1"/>
</dbReference>
<evidence type="ECO:0000256" key="11">
    <source>
        <dbReference type="ARBA" id="ARBA00031050"/>
    </source>
</evidence>
<dbReference type="Proteomes" id="UP001293593">
    <property type="component" value="Unassembled WGS sequence"/>
</dbReference>
<dbReference type="GO" id="GO:0005759">
    <property type="term" value="C:mitochondrial matrix"/>
    <property type="evidence" value="ECO:0007669"/>
    <property type="project" value="UniProtKB-SubCell"/>
</dbReference>
<evidence type="ECO:0000256" key="3">
    <source>
        <dbReference type="ARBA" id="ARBA00008646"/>
    </source>
</evidence>
<dbReference type="GO" id="GO:0009083">
    <property type="term" value="P:branched-chain amino acid catabolic process"/>
    <property type="evidence" value="ECO:0007669"/>
    <property type="project" value="UniProtKB-ARBA"/>
</dbReference>
<reference evidence="14" key="1">
    <citation type="submission" date="2023-10" db="EMBL/GenBank/DDBJ databases">
        <title>Chromosome-level genome of the transformable northern wattle, Acacia crassicarpa.</title>
        <authorList>
            <person name="Massaro I."/>
            <person name="Sinha N.R."/>
            <person name="Poethig S."/>
            <person name="Leichty A.R."/>
        </authorList>
    </citation>
    <scope>NUCLEOTIDE SEQUENCE</scope>
    <source>
        <strain evidence="14">Acra3RX</strain>
        <tissue evidence="14">Leaf</tissue>
    </source>
</reference>
<keyword evidence="15" id="KW-1185">Reference proteome</keyword>
<comment type="cofactor">
    <cofactor evidence="1">
        <name>thiamine diphosphate</name>
        <dbReference type="ChEBI" id="CHEBI:58937"/>
    </cofactor>
</comment>
<dbReference type="InterPro" id="IPR050771">
    <property type="entry name" value="Alpha-ketoacid_DH_E1_comp"/>
</dbReference>
<dbReference type="CDD" id="cd02000">
    <property type="entry name" value="TPP_E1_PDC_ADC_BCADC"/>
    <property type="match status" value="1"/>
</dbReference>
<evidence type="ECO:0000256" key="8">
    <source>
        <dbReference type="ARBA" id="ARBA00022958"/>
    </source>
</evidence>
<evidence type="ECO:0000256" key="5">
    <source>
        <dbReference type="ARBA" id="ARBA00012277"/>
    </source>
</evidence>
<comment type="subcellular location">
    <subcellularLocation>
        <location evidence="2">Mitochondrion matrix</location>
    </subcellularLocation>
</comment>
<keyword evidence="8" id="KW-0630">Potassium</keyword>
<comment type="similarity">
    <text evidence="3">Belongs to the BCKDHA family.</text>
</comment>
<evidence type="ECO:0000256" key="2">
    <source>
        <dbReference type="ARBA" id="ARBA00004305"/>
    </source>
</evidence>
<evidence type="ECO:0000259" key="13">
    <source>
        <dbReference type="Pfam" id="PF00676"/>
    </source>
</evidence>
<accession>A0AAE1IPP2</accession>
<evidence type="ECO:0000256" key="4">
    <source>
        <dbReference type="ARBA" id="ARBA00011516"/>
    </source>
</evidence>
<keyword evidence="10" id="KW-0496">Mitochondrion</keyword>
<evidence type="ECO:0000256" key="12">
    <source>
        <dbReference type="ARBA" id="ARBA00052792"/>
    </source>
</evidence>
<keyword evidence="6" id="KW-0479">Metal-binding</keyword>
<comment type="subunit">
    <text evidence="4">Heterotetramer of alpha and beta chains.</text>
</comment>
<feature type="domain" description="Dehydrogenase E1 component" evidence="13">
    <location>
        <begin position="137"/>
        <end position="433"/>
    </location>
</feature>
<evidence type="ECO:0000256" key="6">
    <source>
        <dbReference type="ARBA" id="ARBA00022723"/>
    </source>
</evidence>
<dbReference type="SUPFAM" id="SSF52518">
    <property type="entry name" value="Thiamin diphosphate-binding fold (THDP-binding)"/>
    <property type="match status" value="1"/>
</dbReference>
<protein>
    <recommendedName>
        <fullName evidence="5">3-methyl-2-oxobutanoate dehydrogenase (2-methylpropanoyl-transferring)</fullName>
        <ecNumber evidence="5">1.2.4.4</ecNumber>
    </recommendedName>
    <alternativeName>
        <fullName evidence="11">Branched-chain alpha-keto acid dehydrogenase E1 component alpha chain</fullName>
    </alternativeName>
</protein>
<evidence type="ECO:0000256" key="9">
    <source>
        <dbReference type="ARBA" id="ARBA00023002"/>
    </source>
</evidence>
<evidence type="ECO:0000256" key="10">
    <source>
        <dbReference type="ARBA" id="ARBA00023128"/>
    </source>
</evidence>
<keyword evidence="9" id="KW-0560">Oxidoreductase</keyword>
<dbReference type="Pfam" id="PF00676">
    <property type="entry name" value="E1_dh"/>
    <property type="match status" value="1"/>
</dbReference>
<sequence length="472" mass="52777">MATLLLGRSRTVIQNLFKRTASLAALTHSPPSSSPAASHVECCDRAPPSQCNRSLAALFPFSRHESTKAEDDDTRIYKAIDFPGGKVAFTSEMRFIPESGEKRVPCYRVLDDDGVPMPDSNYVQVSKEMAVKMYSDMVTLQTMDNVFYEVQRRGRISFYLTSMGEEAVNIASAAALSADDVILPQYRESGVLLWRGFTLQDFANQLIGNEADFGKGKQMPIHYGSNKHNYFTISSPIATQIPQAAGVAYALKMERKKACVVTYFGDGASSEVDFHAGMNFAAVMEAPVIFICRNNGWAISTPIEEQFRSDGVVVKGRAYGIRSIRVDGNDALAVYSAVRTAREMAVNENRPILIEALTYRVGHHSATDDSTKYRSIDEIEYWKKAQNPINRFKRWVGKNGWWGDEDELKLRESVKKELLQAIQVAEKAQKPALEELFIDVYDQVPSNLDGQERQLREAIKNHPGDYPSDVPL</sequence>
<dbReference type="EC" id="1.2.4.4" evidence="5"/>
<dbReference type="GO" id="GO:0046872">
    <property type="term" value="F:metal ion binding"/>
    <property type="evidence" value="ECO:0007669"/>
    <property type="project" value="UniProtKB-KW"/>
</dbReference>
<dbReference type="PANTHER" id="PTHR43380:SF1">
    <property type="entry name" value="2-OXOISOVALERATE DEHYDROGENASE SUBUNIT ALPHA, MITOCHONDRIAL"/>
    <property type="match status" value="1"/>
</dbReference>
<keyword evidence="7" id="KW-0809">Transit peptide</keyword>
<evidence type="ECO:0000313" key="15">
    <source>
        <dbReference type="Proteomes" id="UP001293593"/>
    </source>
</evidence>
<comment type="catalytic activity">
    <reaction evidence="12">
        <text>N(6)-[(R)-lipoyl]-L-lysyl-[protein] + 3-methyl-2-oxobutanoate + H(+) = N(6)-[(R)-S(8)-2-methylpropanoyldihydrolipoyl]-L-lysyl-[protein] + CO2</text>
        <dbReference type="Rhea" id="RHEA:13457"/>
        <dbReference type="Rhea" id="RHEA-COMP:10474"/>
        <dbReference type="Rhea" id="RHEA-COMP:10497"/>
        <dbReference type="ChEBI" id="CHEBI:11851"/>
        <dbReference type="ChEBI" id="CHEBI:15378"/>
        <dbReference type="ChEBI" id="CHEBI:16526"/>
        <dbReference type="ChEBI" id="CHEBI:83099"/>
        <dbReference type="ChEBI" id="CHEBI:83142"/>
        <dbReference type="EC" id="1.2.4.4"/>
    </reaction>
</comment>
<proteinExistence type="inferred from homology"/>
<evidence type="ECO:0000256" key="7">
    <source>
        <dbReference type="ARBA" id="ARBA00022946"/>
    </source>
</evidence>
<gene>
    <name evidence="14" type="ORF">QN277_009643</name>
</gene>
<dbReference type="GO" id="GO:0003863">
    <property type="term" value="F:branched-chain 2-oxo acid dehydrogenase activity"/>
    <property type="evidence" value="ECO:0007669"/>
    <property type="project" value="UniProtKB-EC"/>
</dbReference>
<dbReference type="InterPro" id="IPR001017">
    <property type="entry name" value="DH_E1"/>
</dbReference>
<dbReference type="InterPro" id="IPR029061">
    <property type="entry name" value="THDP-binding"/>
</dbReference>
<dbReference type="Gene3D" id="3.40.50.970">
    <property type="match status" value="1"/>
</dbReference>
<evidence type="ECO:0000256" key="1">
    <source>
        <dbReference type="ARBA" id="ARBA00001964"/>
    </source>
</evidence>
<evidence type="ECO:0000313" key="14">
    <source>
        <dbReference type="EMBL" id="KAK4254236.1"/>
    </source>
</evidence>
<dbReference type="FunFam" id="3.40.50.970:FF:000015">
    <property type="entry name" value="2-oxoisovalerate dehydrogenase subunit alpha"/>
    <property type="match status" value="1"/>
</dbReference>
<name>A0AAE1IPP2_9FABA</name>